<sequence>MLPLKAGESHTLNVEFIPHQAQSMSVLVNDTLLHTFSFAQSQQIQTLSVSIPGELLKSLTFRSHQATEASYGANKSGEDFVIFEFERFTFQIASE</sequence>
<dbReference type="EMBL" id="PDSK01000115">
    <property type="protein sequence ID" value="PIE32313.1"/>
    <property type="molecule type" value="Genomic_DNA"/>
</dbReference>
<gene>
    <name evidence="1" type="ORF">CSA56_15680</name>
</gene>
<organism evidence="1 2">
    <name type="scientific">candidate division KSB3 bacterium</name>
    <dbReference type="NCBI Taxonomy" id="2044937"/>
    <lineage>
        <taxon>Bacteria</taxon>
        <taxon>candidate division KSB3</taxon>
    </lineage>
</organism>
<evidence type="ECO:0000313" key="1">
    <source>
        <dbReference type="EMBL" id="PIE32313.1"/>
    </source>
</evidence>
<proteinExistence type="predicted"/>
<name>A0A2G6K9I0_9BACT</name>
<evidence type="ECO:0000313" key="2">
    <source>
        <dbReference type="Proteomes" id="UP000230821"/>
    </source>
</evidence>
<dbReference type="Proteomes" id="UP000230821">
    <property type="component" value="Unassembled WGS sequence"/>
</dbReference>
<protein>
    <submittedName>
        <fullName evidence="1">Uncharacterized protein</fullName>
    </submittedName>
</protein>
<reference evidence="1 2" key="1">
    <citation type="submission" date="2017-10" db="EMBL/GenBank/DDBJ databases">
        <title>Novel microbial diversity and functional potential in the marine mammal oral microbiome.</title>
        <authorList>
            <person name="Dudek N.K."/>
            <person name="Sun C.L."/>
            <person name="Burstein D."/>
            <person name="Kantor R.S."/>
            <person name="Aliaga Goltsman D.S."/>
            <person name="Bik E.M."/>
            <person name="Thomas B.C."/>
            <person name="Banfield J.F."/>
            <person name="Relman D.A."/>
        </authorList>
    </citation>
    <scope>NUCLEOTIDE SEQUENCE [LARGE SCALE GENOMIC DNA]</scope>
    <source>
        <strain evidence="1">DOLJORAL78_47_16</strain>
    </source>
</reference>
<comment type="caution">
    <text evidence="1">The sequence shown here is derived from an EMBL/GenBank/DDBJ whole genome shotgun (WGS) entry which is preliminary data.</text>
</comment>
<accession>A0A2G6K9I0</accession>
<dbReference type="AlphaFoldDB" id="A0A2G6K9I0"/>